<dbReference type="PANTHER" id="PTHR18964">
    <property type="entry name" value="ROK (REPRESSOR, ORF, KINASE) FAMILY"/>
    <property type="match status" value="1"/>
</dbReference>
<evidence type="ECO:0000256" key="1">
    <source>
        <dbReference type="ARBA" id="ARBA00006479"/>
    </source>
</evidence>
<name>A0A6M1R8E6_9ACTN</name>
<protein>
    <submittedName>
        <fullName evidence="3">ROK family protein</fullName>
    </submittedName>
</protein>
<gene>
    <name evidence="3" type="ORF">G5C66_13975</name>
</gene>
<dbReference type="InterPro" id="IPR000835">
    <property type="entry name" value="HTH_MarR-typ"/>
</dbReference>
<reference evidence="3 4" key="1">
    <citation type="submission" date="2020-02" db="EMBL/GenBank/DDBJ databases">
        <title>Whole-genome analyses of novel actinobacteria.</title>
        <authorList>
            <person name="Sahin N."/>
        </authorList>
    </citation>
    <scope>NUCLEOTIDE SEQUENCE [LARGE SCALE GENOMIC DNA]</scope>
    <source>
        <strain evidence="3 4">KC13</strain>
    </source>
</reference>
<dbReference type="InterPro" id="IPR000600">
    <property type="entry name" value="ROK"/>
</dbReference>
<dbReference type="Pfam" id="PF00480">
    <property type="entry name" value="ROK"/>
    <property type="match status" value="1"/>
</dbReference>
<dbReference type="RefSeq" id="WP_165111568.1">
    <property type="nucleotide sequence ID" value="NZ_JAALAA010000010.1"/>
</dbReference>
<evidence type="ECO:0000259" key="2">
    <source>
        <dbReference type="Pfam" id="PF12802"/>
    </source>
</evidence>
<dbReference type="SUPFAM" id="SSF46785">
    <property type="entry name" value="Winged helix' DNA-binding domain"/>
    <property type="match status" value="1"/>
</dbReference>
<sequence length="400" mass="39897">MTVRSEPAQHAGMRASNLALVLGEIARTGSVSRARVAAHTGLTKSSVSALVTDLISAGLVAESGPASTERGRPATALALAPAGAAGLGLEINVDYLAAVVTDLAGAPRYHHVVRRDNRDRGVDEVVADLIDVARTAAGSAAAQGLPLAGACVAVPGLAVDGTVVRAPNLEWPRVDLADSVGDAIGLEVVLENEANLAALGEMWFGGHQDDSAPLRDFVHVSGEIGIGGGIVIDGEVFRGAHAGAGELGHVVVAPGGPRCACGGHGCLERMAGQQEILARAQVATMADLTHACEAGDQAALDAVADAGRHLGVALASVLTLLDPAAIVLGGAFATLAPWLSAATSASIGHHTGATEPPPLLVSGLGSDAAVRGAAGTVVRRVIADPAAYLAQRPAGRVGPS</sequence>
<evidence type="ECO:0000313" key="4">
    <source>
        <dbReference type="Proteomes" id="UP000483261"/>
    </source>
</evidence>
<dbReference type="Pfam" id="PF12802">
    <property type="entry name" value="MarR_2"/>
    <property type="match status" value="1"/>
</dbReference>
<dbReference type="EMBL" id="JAALAA010000010">
    <property type="protein sequence ID" value="NGN93848.1"/>
    <property type="molecule type" value="Genomic_DNA"/>
</dbReference>
<dbReference type="PANTHER" id="PTHR18964:SF149">
    <property type="entry name" value="BIFUNCTIONAL UDP-N-ACETYLGLUCOSAMINE 2-EPIMERASE_N-ACETYLMANNOSAMINE KINASE"/>
    <property type="match status" value="1"/>
</dbReference>
<dbReference type="Gene3D" id="1.10.10.10">
    <property type="entry name" value="Winged helix-like DNA-binding domain superfamily/Winged helix DNA-binding domain"/>
    <property type="match status" value="1"/>
</dbReference>
<proteinExistence type="inferred from homology"/>
<dbReference type="InterPro" id="IPR043129">
    <property type="entry name" value="ATPase_NBD"/>
</dbReference>
<dbReference type="AlphaFoldDB" id="A0A6M1R8E6"/>
<comment type="caution">
    <text evidence="3">The sequence shown here is derived from an EMBL/GenBank/DDBJ whole genome shotgun (WGS) entry which is preliminary data.</text>
</comment>
<dbReference type="InterPro" id="IPR036390">
    <property type="entry name" value="WH_DNA-bd_sf"/>
</dbReference>
<dbReference type="GO" id="GO:0003700">
    <property type="term" value="F:DNA-binding transcription factor activity"/>
    <property type="evidence" value="ECO:0007669"/>
    <property type="project" value="InterPro"/>
</dbReference>
<accession>A0A6M1R8E6</accession>
<feature type="domain" description="HTH marR-type" evidence="2">
    <location>
        <begin position="20"/>
        <end position="62"/>
    </location>
</feature>
<dbReference type="Gene3D" id="3.30.420.40">
    <property type="match status" value="2"/>
</dbReference>
<comment type="similarity">
    <text evidence="1">Belongs to the ROK (NagC/XylR) family.</text>
</comment>
<dbReference type="Proteomes" id="UP000483261">
    <property type="component" value="Unassembled WGS sequence"/>
</dbReference>
<dbReference type="InterPro" id="IPR036388">
    <property type="entry name" value="WH-like_DNA-bd_sf"/>
</dbReference>
<dbReference type="SUPFAM" id="SSF53067">
    <property type="entry name" value="Actin-like ATPase domain"/>
    <property type="match status" value="1"/>
</dbReference>
<keyword evidence="4" id="KW-1185">Reference proteome</keyword>
<organism evidence="3 4">
    <name type="scientific">Nocardioides turkmenicus</name>
    <dbReference type="NCBI Taxonomy" id="2711220"/>
    <lineage>
        <taxon>Bacteria</taxon>
        <taxon>Bacillati</taxon>
        <taxon>Actinomycetota</taxon>
        <taxon>Actinomycetes</taxon>
        <taxon>Propionibacteriales</taxon>
        <taxon>Nocardioidaceae</taxon>
        <taxon>Nocardioides</taxon>
    </lineage>
</organism>
<evidence type="ECO:0000313" key="3">
    <source>
        <dbReference type="EMBL" id="NGN93848.1"/>
    </source>
</evidence>